<feature type="transmembrane region" description="Helical" evidence="1">
    <location>
        <begin position="408"/>
        <end position="433"/>
    </location>
</feature>
<feature type="transmembrane region" description="Helical" evidence="1">
    <location>
        <begin position="6"/>
        <end position="26"/>
    </location>
</feature>
<dbReference type="AlphaFoldDB" id="A0AAE3ZBH4"/>
<feature type="transmembrane region" description="Helical" evidence="1">
    <location>
        <begin position="184"/>
        <end position="206"/>
    </location>
</feature>
<evidence type="ECO:0000256" key="1">
    <source>
        <dbReference type="SAM" id="Phobius"/>
    </source>
</evidence>
<reference evidence="2" key="1">
    <citation type="submission" date="2023-07" db="EMBL/GenBank/DDBJ databases">
        <title>Sequencing the genomes of 1000 actinobacteria strains.</title>
        <authorList>
            <person name="Klenk H.-P."/>
        </authorList>
    </citation>
    <scope>NUCLEOTIDE SEQUENCE</scope>
    <source>
        <strain evidence="2">DSM 45977</strain>
    </source>
</reference>
<feature type="transmembrane region" description="Helical" evidence="1">
    <location>
        <begin position="272"/>
        <end position="288"/>
    </location>
</feature>
<protein>
    <submittedName>
        <fullName evidence="2">Uncharacterized protein</fullName>
    </submittedName>
</protein>
<feature type="transmembrane region" description="Helical" evidence="1">
    <location>
        <begin position="480"/>
        <end position="502"/>
    </location>
</feature>
<feature type="transmembrane region" description="Helical" evidence="1">
    <location>
        <begin position="379"/>
        <end position="396"/>
    </location>
</feature>
<keyword evidence="1" id="KW-0472">Membrane</keyword>
<keyword evidence="3" id="KW-1185">Reference proteome</keyword>
<organism evidence="2 3">
    <name type="scientific">Haloactinomyces albus</name>
    <dbReference type="NCBI Taxonomy" id="1352928"/>
    <lineage>
        <taxon>Bacteria</taxon>
        <taxon>Bacillati</taxon>
        <taxon>Actinomycetota</taxon>
        <taxon>Actinomycetes</taxon>
        <taxon>Actinopolysporales</taxon>
        <taxon>Actinopolysporaceae</taxon>
        <taxon>Haloactinomyces</taxon>
    </lineage>
</organism>
<keyword evidence="1" id="KW-0812">Transmembrane</keyword>
<feature type="transmembrane region" description="Helical" evidence="1">
    <location>
        <begin position="324"/>
        <end position="342"/>
    </location>
</feature>
<feature type="transmembrane region" description="Helical" evidence="1">
    <location>
        <begin position="101"/>
        <end position="119"/>
    </location>
</feature>
<dbReference type="RefSeq" id="WP_310272879.1">
    <property type="nucleotide sequence ID" value="NZ_JAVDXW010000001.1"/>
</dbReference>
<feature type="transmembrane region" description="Helical" evidence="1">
    <location>
        <begin position="213"/>
        <end position="234"/>
    </location>
</feature>
<feature type="transmembrane region" description="Helical" evidence="1">
    <location>
        <begin position="59"/>
        <end position="80"/>
    </location>
</feature>
<dbReference type="EMBL" id="JAVDXW010000001">
    <property type="protein sequence ID" value="MDR7301851.1"/>
    <property type="molecule type" value="Genomic_DNA"/>
</dbReference>
<proteinExistence type="predicted"/>
<evidence type="ECO:0000313" key="3">
    <source>
        <dbReference type="Proteomes" id="UP001180845"/>
    </source>
</evidence>
<evidence type="ECO:0000313" key="2">
    <source>
        <dbReference type="EMBL" id="MDR7301851.1"/>
    </source>
</evidence>
<feature type="transmembrane region" description="Helical" evidence="1">
    <location>
        <begin position="294"/>
        <end position="312"/>
    </location>
</feature>
<feature type="transmembrane region" description="Helical" evidence="1">
    <location>
        <begin position="240"/>
        <end position="260"/>
    </location>
</feature>
<feature type="transmembrane region" description="Helical" evidence="1">
    <location>
        <begin position="439"/>
        <end position="460"/>
    </location>
</feature>
<gene>
    <name evidence="2" type="ORF">JOF55_002032</name>
</gene>
<name>A0AAE3ZBH4_9ACTN</name>
<dbReference type="Pfam" id="PF20176">
    <property type="entry name" value="DUF6541"/>
    <property type="match status" value="1"/>
</dbReference>
<feature type="transmembrane region" description="Helical" evidence="1">
    <location>
        <begin position="33"/>
        <end position="53"/>
    </location>
</feature>
<accession>A0AAE3ZBH4</accession>
<dbReference type="InterPro" id="IPR046671">
    <property type="entry name" value="DUF6541"/>
</dbReference>
<sequence length="668" mass="71454">MSWIDAVPALAATVVWFLAPGVLTSYALGLRGLAAWTVAPAFSTATLAVSAVVFGKLGIAWSTESAGIAAIVPAAVILLVRLVLRRGFSPAVQPDSRKVRLAGWLGLLPAVLIGLYIIVRGFRTPGTMSQTYDAVFHYNALRWVLESGEASSLTLGGFGATFYPGAWHDITSLVVLSSNASLTVAANMASGVIAVLVWPLACLFLSRQVFGPAIPALAITGTVSVSFAAFPWGLLNFGVLWPNALGFALVPIGVGAGLSILGLTTQDTLNRTAAWGLLITSVLATGFAQPNTTFSLAALLLLPACQALLSWMRGQHRAGRTVRGLLGGAAAVALAVGVWVFVHSLPMVTGIKDFPWAPYTSVAGAVGEVLLNATNGREALWWISAAVVAGMFFAFRDRSTLWLPPAHMATAVLFVMTAAIQSSTTHIFTGFWYNDSYRLAAMVPITGVLLAVYGVTGVAVKLRERVNLQELPIRMRNTRLASAPALTGVLGALLLVVVATGYQEEFVDDINGTYNKPANVQATLVDPAERAFYSRIDDIVPEDAVVANNPWDGSAMLWALTGTHVLFPHLSQSGSTEAQGYLAEHLNEASNNPKVCRLVHRLDVRYVINGTFRFWLDDNRIDNYPGLTNLRMNPGFELVEQQGRMELYRITACDPELASHTPEPRNGT</sequence>
<comment type="caution">
    <text evidence="2">The sequence shown here is derived from an EMBL/GenBank/DDBJ whole genome shotgun (WGS) entry which is preliminary data.</text>
</comment>
<keyword evidence="1" id="KW-1133">Transmembrane helix</keyword>
<dbReference type="Proteomes" id="UP001180845">
    <property type="component" value="Unassembled WGS sequence"/>
</dbReference>